<name>A0A2S9IIT6_9HYPH</name>
<dbReference type="EMBL" id="PVBR01000051">
    <property type="protein sequence ID" value="PRD40429.1"/>
    <property type="molecule type" value="Genomic_DNA"/>
</dbReference>
<evidence type="ECO:0000313" key="2">
    <source>
        <dbReference type="Proteomes" id="UP000239434"/>
    </source>
</evidence>
<comment type="caution">
    <text evidence="1">The sequence shown here is derived from an EMBL/GenBank/DDBJ whole genome shotgun (WGS) entry which is preliminary data.</text>
</comment>
<dbReference type="AlphaFoldDB" id="A0A2S9IIT6"/>
<reference evidence="1 2" key="1">
    <citation type="submission" date="2018-02" db="EMBL/GenBank/DDBJ databases">
        <title>The draft genome of Phyllobacterium sp. 1N-3.</title>
        <authorList>
            <person name="Liu L."/>
            <person name="Li L."/>
            <person name="Zhang X."/>
            <person name="Wang T."/>
            <person name="Liang L."/>
        </authorList>
    </citation>
    <scope>NUCLEOTIDE SEQUENCE [LARGE SCALE GENOMIC DNA]</scope>
    <source>
        <strain evidence="1 2">1N-3</strain>
    </source>
</reference>
<keyword evidence="2" id="KW-1185">Reference proteome</keyword>
<evidence type="ECO:0000313" key="1">
    <source>
        <dbReference type="EMBL" id="PRD40429.1"/>
    </source>
</evidence>
<protein>
    <submittedName>
        <fullName evidence="1">Uncharacterized protein</fullName>
    </submittedName>
</protein>
<dbReference type="Proteomes" id="UP000239434">
    <property type="component" value="Unassembled WGS sequence"/>
</dbReference>
<sequence>MNQSLDSIAAASLATVDLEEALNDLATMANIAAQLIERALGDGSHEDITGHPDKYFLTSQELNRIVWSAYKTDQMACNLLKAFNGRALA</sequence>
<organism evidence="1 2">
    <name type="scientific">Phyllobacterium phragmitis</name>
    <dbReference type="NCBI Taxonomy" id="2670329"/>
    <lineage>
        <taxon>Bacteria</taxon>
        <taxon>Pseudomonadati</taxon>
        <taxon>Pseudomonadota</taxon>
        <taxon>Alphaproteobacteria</taxon>
        <taxon>Hyphomicrobiales</taxon>
        <taxon>Phyllobacteriaceae</taxon>
        <taxon>Phyllobacterium</taxon>
    </lineage>
</organism>
<dbReference type="RefSeq" id="WP_105746110.1">
    <property type="nucleotide sequence ID" value="NZ_PVBR01000051.1"/>
</dbReference>
<gene>
    <name evidence="1" type="ORF">C5748_27010</name>
</gene>
<accession>A0A2S9IIT6</accession>
<proteinExistence type="predicted"/>